<evidence type="ECO:0000313" key="3">
    <source>
        <dbReference type="Proteomes" id="UP000256478"/>
    </source>
</evidence>
<evidence type="ECO:0008006" key="4">
    <source>
        <dbReference type="Google" id="ProtNLM"/>
    </source>
</evidence>
<dbReference type="RefSeq" id="WP_116009390.1">
    <property type="nucleotide sequence ID" value="NZ_QUOU01000001.1"/>
</dbReference>
<proteinExistence type="predicted"/>
<keyword evidence="1" id="KW-0175">Coiled coil</keyword>
<gene>
    <name evidence="2" type="ORF">DXX93_18475</name>
</gene>
<dbReference type="Proteomes" id="UP000256478">
    <property type="component" value="Unassembled WGS sequence"/>
</dbReference>
<accession>A0A3E0TVG4</accession>
<dbReference type="EMBL" id="QUOU01000001">
    <property type="protein sequence ID" value="REL28353.1"/>
    <property type="molecule type" value="Genomic_DNA"/>
</dbReference>
<evidence type="ECO:0000313" key="2">
    <source>
        <dbReference type="EMBL" id="REL28353.1"/>
    </source>
</evidence>
<feature type="coiled-coil region" evidence="1">
    <location>
        <begin position="54"/>
        <end position="81"/>
    </location>
</feature>
<sequence>MNKKDILTRVQAAIEALLTQALAAATQAHNAAIDDQSKAETQYDTLAIEAAYLAEGQSKRIAELKSQLQQLKEQAVEESEVINIGALFSLAYDSASTDSESATKHFYLLPCAAGTCITLANDPPTQLEHTQPEHSQKIYVITPAAPLGRALIGLTVDDDFSLNLGVKQQTGYVVAIY</sequence>
<protein>
    <recommendedName>
        <fullName evidence="4">Transcription elongation factor</fullName>
    </recommendedName>
</protein>
<dbReference type="AlphaFoldDB" id="A0A3E0TVG4"/>
<evidence type="ECO:0000256" key="1">
    <source>
        <dbReference type="SAM" id="Coils"/>
    </source>
</evidence>
<comment type="caution">
    <text evidence="2">The sequence shown here is derived from an EMBL/GenBank/DDBJ whole genome shotgun (WGS) entry which is preliminary data.</text>
</comment>
<organism evidence="2 3">
    <name type="scientific">Thalassotalea euphylliae</name>
    <dbReference type="NCBI Taxonomy" id="1655234"/>
    <lineage>
        <taxon>Bacteria</taxon>
        <taxon>Pseudomonadati</taxon>
        <taxon>Pseudomonadota</taxon>
        <taxon>Gammaproteobacteria</taxon>
        <taxon>Alteromonadales</taxon>
        <taxon>Colwelliaceae</taxon>
        <taxon>Thalassotalea</taxon>
    </lineage>
</organism>
<name>A0A3E0TVG4_9GAMM</name>
<dbReference type="OrthoDB" id="5293337at2"/>
<reference evidence="2 3" key="1">
    <citation type="submission" date="2018-08" db="EMBL/GenBank/DDBJ databases">
        <title>Thalassotalea euphylliae genome.</title>
        <authorList>
            <person name="Summers S."/>
            <person name="Rice S.A."/>
            <person name="Freckelton M.L."/>
            <person name="Nedved B.T."/>
            <person name="Hadfield M.G."/>
        </authorList>
    </citation>
    <scope>NUCLEOTIDE SEQUENCE [LARGE SCALE GENOMIC DNA]</scope>
    <source>
        <strain evidence="2 3">H1</strain>
    </source>
</reference>